<evidence type="ECO:0000259" key="1">
    <source>
        <dbReference type="Pfam" id="PF24626"/>
    </source>
</evidence>
<gene>
    <name evidence="3" type="primary">LOC112490670</name>
</gene>
<dbReference type="KEGG" id="zju:112490670"/>
<proteinExistence type="predicted"/>
<dbReference type="InterPro" id="IPR056924">
    <property type="entry name" value="SH3_Tf2-1"/>
</dbReference>
<reference evidence="3" key="1">
    <citation type="submission" date="2025-08" db="UniProtKB">
        <authorList>
            <consortium name="RefSeq"/>
        </authorList>
    </citation>
    <scope>IDENTIFICATION</scope>
    <source>
        <tissue evidence="3">Seedling</tissue>
    </source>
</reference>
<evidence type="ECO:0000313" key="3">
    <source>
        <dbReference type="RefSeq" id="XP_024926663.2"/>
    </source>
</evidence>
<name>A0A6P6FXY3_ZIZJJ</name>
<feature type="domain" description="Tf2-1-like SH3-like" evidence="1">
    <location>
        <begin position="38"/>
        <end position="100"/>
    </location>
</feature>
<dbReference type="InParanoid" id="A0A6P6FXY3"/>
<dbReference type="AlphaFoldDB" id="A0A6P6FXY3"/>
<dbReference type="Proteomes" id="UP001652623">
    <property type="component" value="Chromosome 10"/>
</dbReference>
<organism evidence="2 3">
    <name type="scientific">Ziziphus jujuba</name>
    <name type="common">Chinese jujube</name>
    <name type="synonym">Ziziphus sativa</name>
    <dbReference type="NCBI Taxonomy" id="326968"/>
    <lineage>
        <taxon>Eukaryota</taxon>
        <taxon>Viridiplantae</taxon>
        <taxon>Streptophyta</taxon>
        <taxon>Embryophyta</taxon>
        <taxon>Tracheophyta</taxon>
        <taxon>Spermatophyta</taxon>
        <taxon>Magnoliopsida</taxon>
        <taxon>eudicotyledons</taxon>
        <taxon>Gunneridae</taxon>
        <taxon>Pentapetalae</taxon>
        <taxon>rosids</taxon>
        <taxon>fabids</taxon>
        <taxon>Rosales</taxon>
        <taxon>Rhamnaceae</taxon>
        <taxon>Paliureae</taxon>
        <taxon>Ziziphus</taxon>
    </lineage>
</organism>
<accession>A0A6P6FXY3</accession>
<dbReference type="Pfam" id="PF24626">
    <property type="entry name" value="SH3_Tf2-1"/>
    <property type="match status" value="1"/>
</dbReference>
<dbReference type="GeneID" id="112490670"/>
<dbReference type="PANTHER" id="PTHR46148">
    <property type="entry name" value="CHROMO DOMAIN-CONTAINING PROTEIN"/>
    <property type="match status" value="1"/>
</dbReference>
<sequence length="126" mass="14800">MTLDQVRITWDRLNAAQDQQKSYANVCEKDLEIEVGVWVFLKLSPWKGVVCFGRRGKLSPRYIEPYEIMERIGPVAYRLALLEEIARVHNVFHISMLRKYIVDLSHLLETPNIKLREDLSYVEQPV</sequence>
<dbReference type="RefSeq" id="XP_024926663.2">
    <property type="nucleotide sequence ID" value="XM_025070895.2"/>
</dbReference>
<protein>
    <submittedName>
        <fullName evidence="3">Uncharacterized protein LOC112490670</fullName>
    </submittedName>
</protein>
<dbReference type="PANTHER" id="PTHR46148:SF57">
    <property type="entry name" value="OS12G0499874 PROTEIN"/>
    <property type="match status" value="1"/>
</dbReference>
<keyword evidence="2" id="KW-1185">Reference proteome</keyword>
<evidence type="ECO:0000313" key="2">
    <source>
        <dbReference type="Proteomes" id="UP001652623"/>
    </source>
</evidence>